<gene>
    <name evidence="6" type="ORF">Clow_00040</name>
</gene>
<dbReference type="Gene3D" id="3.30.565.10">
    <property type="entry name" value="Histidine kinase-like ATPase, C-terminal domain"/>
    <property type="match status" value="1"/>
</dbReference>
<evidence type="ECO:0000256" key="3">
    <source>
        <dbReference type="ARBA" id="ARBA00023012"/>
    </source>
</evidence>
<feature type="transmembrane region" description="Helical" evidence="4">
    <location>
        <begin position="129"/>
        <end position="148"/>
    </location>
</feature>
<comment type="caution">
    <text evidence="6">The sequence shown here is derived from an EMBL/GenBank/DDBJ whole genome shotgun (WGS) entry which is preliminary data.</text>
</comment>
<dbReference type="GO" id="GO:0016020">
    <property type="term" value="C:membrane"/>
    <property type="evidence" value="ECO:0007669"/>
    <property type="project" value="InterPro"/>
</dbReference>
<dbReference type="RefSeq" id="WP_156334483.1">
    <property type="nucleotide sequence ID" value="NZ_JAUSQY010000001.1"/>
</dbReference>
<dbReference type="STRING" id="1544413.Clow_00040"/>
<proteinExistence type="predicted"/>
<accession>A0A0Q0UFT8</accession>
<keyword evidence="3" id="KW-0902">Two-component regulatory system</keyword>
<dbReference type="SUPFAM" id="SSF55874">
    <property type="entry name" value="ATPase domain of HSP90 chaperone/DNA topoisomerase II/histidine kinase"/>
    <property type="match status" value="1"/>
</dbReference>
<evidence type="ECO:0000256" key="4">
    <source>
        <dbReference type="SAM" id="Phobius"/>
    </source>
</evidence>
<dbReference type="Gene3D" id="1.20.5.1930">
    <property type="match status" value="1"/>
</dbReference>
<name>A0A0Q0UFT8_9CORY</name>
<keyword evidence="7" id="KW-1185">Reference proteome</keyword>
<evidence type="ECO:0000256" key="2">
    <source>
        <dbReference type="ARBA" id="ARBA00022777"/>
    </source>
</evidence>
<evidence type="ECO:0000256" key="1">
    <source>
        <dbReference type="ARBA" id="ARBA00022679"/>
    </source>
</evidence>
<dbReference type="GO" id="GO:0046983">
    <property type="term" value="F:protein dimerization activity"/>
    <property type="evidence" value="ECO:0007669"/>
    <property type="project" value="InterPro"/>
</dbReference>
<keyword evidence="4" id="KW-0472">Membrane</keyword>
<feature type="transmembrane region" description="Helical" evidence="4">
    <location>
        <begin position="42"/>
        <end position="60"/>
    </location>
</feature>
<dbReference type="EMBL" id="LKEV01000001">
    <property type="protein sequence ID" value="KQB86995.1"/>
    <property type="molecule type" value="Genomic_DNA"/>
</dbReference>
<evidence type="ECO:0000313" key="6">
    <source>
        <dbReference type="EMBL" id="KQB86995.1"/>
    </source>
</evidence>
<keyword evidence="1" id="KW-0808">Transferase</keyword>
<dbReference type="PATRIC" id="fig|1544413.3.peg.41"/>
<feature type="domain" description="Signal transduction histidine kinase subgroup 3 dimerisation and phosphoacceptor" evidence="5">
    <location>
        <begin position="170"/>
        <end position="234"/>
    </location>
</feature>
<dbReference type="Proteomes" id="UP000050488">
    <property type="component" value="Unassembled WGS sequence"/>
</dbReference>
<feature type="transmembrane region" description="Helical" evidence="4">
    <location>
        <begin position="101"/>
        <end position="117"/>
    </location>
</feature>
<dbReference type="Pfam" id="PF07730">
    <property type="entry name" value="HisKA_3"/>
    <property type="match status" value="1"/>
</dbReference>
<evidence type="ECO:0000259" key="5">
    <source>
        <dbReference type="Pfam" id="PF07730"/>
    </source>
</evidence>
<protein>
    <submittedName>
        <fullName evidence="6">Histidine kinase</fullName>
    </submittedName>
</protein>
<evidence type="ECO:0000313" key="7">
    <source>
        <dbReference type="Proteomes" id="UP000050488"/>
    </source>
</evidence>
<reference evidence="6 7" key="1">
    <citation type="submission" date="2015-10" db="EMBL/GenBank/DDBJ databases">
        <title>Corynebacteirum lowii and Corynebacterium oculi species nova, derived from human clinical disease and and emended description of Corynebacterium mastiditis.</title>
        <authorList>
            <person name="Bernard K."/>
            <person name="Pacheco A.L."/>
            <person name="Mcdougall C."/>
            <person name="Burtx T."/>
            <person name="Weibe D."/>
            <person name="Tyler S."/>
            <person name="Olson A.B."/>
            <person name="Cnockaert M."/>
            <person name="Eguchi H."/>
            <person name="Kuwahara T."/>
            <person name="Nakayama-Imaohji H."/>
            <person name="Boudewijins M."/>
            <person name="Van Hoecke F."/>
            <person name="Bernier A.-M."/>
            <person name="Vandamme P."/>
        </authorList>
    </citation>
    <scope>NUCLEOTIDE SEQUENCE [LARGE SCALE GENOMIC DNA]</scope>
    <source>
        <strain evidence="6 7">NML 130206</strain>
    </source>
</reference>
<keyword evidence="2 6" id="KW-0418">Kinase</keyword>
<dbReference type="AlphaFoldDB" id="A0A0Q0UFT8"/>
<keyword evidence="4" id="KW-0812">Transmembrane</keyword>
<sequence>MEKITQWMHRMPRDGWVAVCALCWMIFALRISNPWEVTAESALWAVILTASVALAVRYPVGGSIGFLVSFACTVYLPHLFLPPNVFLCAILMAIVGYHGRWWLLIPVGVAVGFLGLIDRNSKTIEADFSAIVIWESFMIVTAFAGWILGRKVRQKIELAEQWRAEYRRSREELASTLHDSVAASLTSIVMRSEVLAMQEPAEGRLHGELSSIAEDARITMAQVRSLLSLLNAPQDKQEKPSAPTLVETVKEVSAKMRDHRLRVSVLDESEDLQITNPTLEIVHKVLMEGATNAIKYATPGSEVRLLVSGSGNNLRIDLINEIAGEKERRGRFSSSVLSSGLGIRMMRRSVASMGGRLLSHSDGEVWTLTIEFSSLGTRDLGL</sequence>
<dbReference type="InterPro" id="IPR011712">
    <property type="entry name" value="Sig_transdc_His_kin_sub3_dim/P"/>
</dbReference>
<organism evidence="6 7">
    <name type="scientific">Corynebacterium lowii</name>
    <dbReference type="NCBI Taxonomy" id="1544413"/>
    <lineage>
        <taxon>Bacteria</taxon>
        <taxon>Bacillati</taxon>
        <taxon>Actinomycetota</taxon>
        <taxon>Actinomycetes</taxon>
        <taxon>Mycobacteriales</taxon>
        <taxon>Corynebacteriaceae</taxon>
        <taxon>Corynebacterium</taxon>
    </lineage>
</organism>
<dbReference type="InterPro" id="IPR050482">
    <property type="entry name" value="Sensor_HK_TwoCompSys"/>
</dbReference>
<dbReference type="InterPro" id="IPR036890">
    <property type="entry name" value="HATPase_C_sf"/>
</dbReference>
<keyword evidence="4" id="KW-1133">Transmembrane helix</keyword>
<dbReference type="GO" id="GO:0000155">
    <property type="term" value="F:phosphorelay sensor kinase activity"/>
    <property type="evidence" value="ECO:0007669"/>
    <property type="project" value="InterPro"/>
</dbReference>
<feature type="transmembrane region" description="Helical" evidence="4">
    <location>
        <begin position="67"/>
        <end position="95"/>
    </location>
</feature>
<dbReference type="PANTHER" id="PTHR24421">
    <property type="entry name" value="NITRATE/NITRITE SENSOR PROTEIN NARX-RELATED"/>
    <property type="match status" value="1"/>
</dbReference>
<dbReference type="OrthoDB" id="4428135at2"/>